<protein>
    <recommendedName>
        <fullName evidence="2">B30.2/SPRY domain-containing protein</fullName>
    </recommendedName>
</protein>
<dbReference type="InterPro" id="IPR013320">
    <property type="entry name" value="ConA-like_dom_sf"/>
</dbReference>
<dbReference type="InterPro" id="IPR001870">
    <property type="entry name" value="B30.2/SPRY"/>
</dbReference>
<reference evidence="3" key="3">
    <citation type="submission" date="2025-09" db="UniProtKB">
        <authorList>
            <consortium name="Ensembl"/>
        </authorList>
    </citation>
    <scope>IDENTIFICATION</scope>
</reference>
<dbReference type="GeneTree" id="ENSGT01040000240385"/>
<dbReference type="InterPro" id="IPR003879">
    <property type="entry name" value="Butyrophylin_SPRY"/>
</dbReference>
<dbReference type="CDD" id="cd13733">
    <property type="entry name" value="SPRY_PRY_C-I_1"/>
    <property type="match status" value="1"/>
</dbReference>
<organism evidence="3 4">
    <name type="scientific">Anabas testudineus</name>
    <name type="common">Climbing perch</name>
    <name type="synonym">Anthias testudineus</name>
    <dbReference type="NCBI Taxonomy" id="64144"/>
    <lineage>
        <taxon>Eukaryota</taxon>
        <taxon>Metazoa</taxon>
        <taxon>Chordata</taxon>
        <taxon>Craniata</taxon>
        <taxon>Vertebrata</taxon>
        <taxon>Euteleostomi</taxon>
        <taxon>Actinopterygii</taxon>
        <taxon>Neopterygii</taxon>
        <taxon>Teleostei</taxon>
        <taxon>Neoteleostei</taxon>
        <taxon>Acanthomorphata</taxon>
        <taxon>Anabantaria</taxon>
        <taxon>Anabantiformes</taxon>
        <taxon>Anabantoidei</taxon>
        <taxon>Anabantidae</taxon>
        <taxon>Anabas</taxon>
    </lineage>
</organism>
<feature type="compositionally biased region" description="Polar residues" evidence="1">
    <location>
        <begin position="383"/>
        <end position="394"/>
    </location>
</feature>
<feature type="region of interest" description="Disordered" evidence="1">
    <location>
        <begin position="468"/>
        <end position="523"/>
    </location>
</feature>
<dbReference type="Ensembl" id="ENSATET00000017806.3">
    <property type="protein sequence ID" value="ENSATEP00000017512.3"/>
    <property type="gene ID" value="ENSATEG00000012087.3"/>
</dbReference>
<feature type="region of interest" description="Disordered" evidence="1">
    <location>
        <begin position="550"/>
        <end position="607"/>
    </location>
</feature>
<proteinExistence type="predicted"/>
<dbReference type="PROSITE" id="PS50188">
    <property type="entry name" value="B302_SPRY"/>
    <property type="match status" value="1"/>
</dbReference>
<evidence type="ECO:0000256" key="1">
    <source>
        <dbReference type="SAM" id="MobiDB-lite"/>
    </source>
</evidence>
<dbReference type="Gene3D" id="2.60.120.920">
    <property type="match status" value="1"/>
</dbReference>
<accession>A0A3Q1I7N8</accession>
<evidence type="ECO:0000259" key="2">
    <source>
        <dbReference type="PROSITE" id="PS50188"/>
    </source>
</evidence>
<dbReference type="FunFam" id="2.60.120.920:FF:000004">
    <property type="entry name" value="Butyrophilin subfamily 1 member A1"/>
    <property type="match status" value="1"/>
</dbReference>
<evidence type="ECO:0000313" key="4">
    <source>
        <dbReference type="Proteomes" id="UP000265040"/>
    </source>
</evidence>
<feature type="compositionally biased region" description="Polar residues" evidence="1">
    <location>
        <begin position="563"/>
        <end position="579"/>
    </location>
</feature>
<dbReference type="InterPro" id="IPR043136">
    <property type="entry name" value="B30.2/SPRY_sf"/>
</dbReference>
<dbReference type="AlphaFoldDB" id="A0A3Q1I7N8"/>
<dbReference type="SMART" id="SM00449">
    <property type="entry name" value="SPRY"/>
    <property type="match status" value="1"/>
</dbReference>
<feature type="domain" description="B30.2/SPRY" evidence="2">
    <location>
        <begin position="685"/>
        <end position="861"/>
    </location>
</feature>
<dbReference type="Pfam" id="PF00622">
    <property type="entry name" value="SPRY"/>
    <property type="match status" value="1"/>
</dbReference>
<dbReference type="PRINTS" id="PR01407">
    <property type="entry name" value="BUTYPHLNCDUF"/>
</dbReference>
<feature type="compositionally biased region" description="Polar residues" evidence="1">
    <location>
        <begin position="496"/>
        <end position="510"/>
    </location>
</feature>
<name>A0A3Q1I7N8_ANATE</name>
<reference evidence="3" key="2">
    <citation type="submission" date="2025-08" db="UniProtKB">
        <authorList>
            <consortium name="Ensembl"/>
        </authorList>
    </citation>
    <scope>IDENTIFICATION</scope>
</reference>
<feature type="compositionally biased region" description="Basic and acidic residues" evidence="1">
    <location>
        <begin position="469"/>
        <end position="484"/>
    </location>
</feature>
<dbReference type="Proteomes" id="UP000265040">
    <property type="component" value="Chromosome 18"/>
</dbReference>
<dbReference type="InterPro" id="IPR003877">
    <property type="entry name" value="SPRY_dom"/>
</dbReference>
<dbReference type="SUPFAM" id="SSF49899">
    <property type="entry name" value="Concanavalin A-like lectins/glucanases"/>
    <property type="match status" value="1"/>
</dbReference>
<dbReference type="InterPro" id="IPR050143">
    <property type="entry name" value="TRIM/RBCC"/>
</dbReference>
<dbReference type="PANTHER" id="PTHR24103">
    <property type="entry name" value="E3 UBIQUITIN-PROTEIN LIGASE TRIM"/>
    <property type="match status" value="1"/>
</dbReference>
<feature type="compositionally biased region" description="Basic and acidic residues" evidence="1">
    <location>
        <begin position="550"/>
        <end position="559"/>
    </location>
</feature>
<reference evidence="3" key="1">
    <citation type="submission" date="2021-04" db="EMBL/GenBank/DDBJ databases">
        <authorList>
            <consortium name="Wellcome Sanger Institute Data Sharing"/>
        </authorList>
    </citation>
    <scope>NUCLEOTIDE SEQUENCE [LARGE SCALE GENOMIC DNA]</scope>
</reference>
<evidence type="ECO:0000313" key="3">
    <source>
        <dbReference type="Ensembl" id="ENSATEP00000017512.3"/>
    </source>
</evidence>
<feature type="compositionally biased region" description="Basic and acidic residues" evidence="1">
    <location>
        <begin position="580"/>
        <end position="607"/>
    </location>
</feature>
<feature type="region of interest" description="Disordered" evidence="1">
    <location>
        <begin position="356"/>
        <end position="394"/>
    </location>
</feature>
<sequence length="861" mass="96622">MSLQVCHCGWSKVTSHHGLRTHQGKMGCALKGAKVAEREQQYMWSTVGLSYAEKDIRMDVYSSLKTDSYSDMSLQVCHCGWAKMTTYQGLRIHQGKMGCTPKGMKIQKREQYDGKAQWKVEEEHIKQQITKRTIKKEIVAEAPGTKHRTSSALTTVAIKEEYKSYSAAFASSQRSSQKARNSKARYELRDFSTLPQVNRSVGENPTPAHLEAVVRPKDKKINRQTSSQISESGGKIGNLCKVKKEPKSPPMMPQHSSHTATISKPNHLLQDVTNVQVNKVVRKPPPPVPVHRENIRKDQMLSQNVPVPPRINFASAATIKEEPKPFFPISQQSFQRVTPSTSGSQLQDFCTGQQVNRLSREPPPHPPLAAVAQAQKKHRKDSTLSQNTQDSTTTYTHMDYATEEAAAKEDPKSSNEISEPDFSTGFTVQELAQMFSASTIQATAVQPKKKHREEPKVVKLQVQTFSAATDREAAARPKEEDRETQQMSQVPDRKSVATQRNPFGQQTTVTKDPKPPCESAQLSDFPTGIKVKDQARIFSATARQETVVLEKEKHREEPKLTQVKIQPQKLSSTTAQDTAVHTEENGEKDTGKTQEKEGKIPDDLKHKNQMKEEKMAVCRSYINIKDTAQPHQGSLDPLRMALWQRIDDVFSDMMNVVEDAKQKSHNLPISTLRTTTTTMMEQIHQKLDKLSSVELKWISRFSVDIKLDPTTAHRCLVSEDGMKVIDGSENQGACDTSRSPGSILGLNSLPTGKSYWEVEVSNKSGWILGVAGGNAKRKGKHDLSPDNSFWVIAHYENNEYTTLTAPPVRLSLKEKPQKVGVFVNYKERFVSFYNVIAQSHIYSFTECSFTGEIFPHFSVHS</sequence>
<keyword evidence="4" id="KW-1185">Reference proteome</keyword>
<accession>A0A3Q1IBE9</accession>